<keyword evidence="2" id="KW-0808">Transferase</keyword>
<dbReference type="PANTHER" id="PTHR44167:SF24">
    <property type="entry name" value="SERINE_THREONINE-PROTEIN KINASE CHK2"/>
    <property type="match status" value="1"/>
</dbReference>
<dbReference type="PROSITE" id="PS00109">
    <property type="entry name" value="PROTEIN_KINASE_TYR"/>
    <property type="match status" value="1"/>
</dbReference>
<dbReference type="InterPro" id="IPR011009">
    <property type="entry name" value="Kinase-like_dom_sf"/>
</dbReference>
<dbReference type="SMART" id="SM00220">
    <property type="entry name" value="S_TKc"/>
    <property type="match status" value="1"/>
</dbReference>
<dbReference type="Pfam" id="PF00069">
    <property type="entry name" value="Pkinase"/>
    <property type="match status" value="1"/>
</dbReference>
<gene>
    <name evidence="2" type="ORF">B0H17DRAFT_449489</name>
</gene>
<dbReference type="GO" id="GO:0004674">
    <property type="term" value="F:protein serine/threonine kinase activity"/>
    <property type="evidence" value="ECO:0007669"/>
    <property type="project" value="TreeGrafter"/>
</dbReference>
<dbReference type="EMBL" id="JARKIE010000393">
    <property type="protein sequence ID" value="KAJ7645784.1"/>
    <property type="molecule type" value="Genomic_DNA"/>
</dbReference>
<sequence>MHIYRVFYAKLFSPVGVVYVRRDSRENRLVFSRVYHNLNGDVRRTACLLIQAFRYPGGHDALSPPSVLSYFPVGPTRSIASWIRRQGLKLFLTVSALCGMPRVAIGLHGRWSLFRALDDHSPMMLPRIFTRYIGAGASGNVWQSADGSHVIKIFRDEEAARNEAEILQRCLQDPELPVPTFRGLYADRGNRFGIVTTYVGTALGPIYDAEESKQYQLANALRALHRNGIHHHDIRPDNVMVNKQGGVTLIDFDRACQIDGPCENCSDLAVISAIEGDTRDSSGRSISPYSV</sequence>
<dbReference type="Gene3D" id="1.10.510.10">
    <property type="entry name" value="Transferase(Phosphotransferase) domain 1"/>
    <property type="match status" value="1"/>
</dbReference>
<dbReference type="GO" id="GO:0005634">
    <property type="term" value="C:nucleus"/>
    <property type="evidence" value="ECO:0007669"/>
    <property type="project" value="TreeGrafter"/>
</dbReference>
<dbReference type="Proteomes" id="UP001221757">
    <property type="component" value="Unassembled WGS sequence"/>
</dbReference>
<reference evidence="2" key="1">
    <citation type="submission" date="2023-03" db="EMBL/GenBank/DDBJ databases">
        <title>Massive genome expansion in bonnet fungi (Mycena s.s.) driven by repeated elements and novel gene families across ecological guilds.</title>
        <authorList>
            <consortium name="Lawrence Berkeley National Laboratory"/>
            <person name="Harder C.B."/>
            <person name="Miyauchi S."/>
            <person name="Viragh M."/>
            <person name="Kuo A."/>
            <person name="Thoen E."/>
            <person name="Andreopoulos B."/>
            <person name="Lu D."/>
            <person name="Skrede I."/>
            <person name="Drula E."/>
            <person name="Henrissat B."/>
            <person name="Morin E."/>
            <person name="Kohler A."/>
            <person name="Barry K."/>
            <person name="LaButti K."/>
            <person name="Morin E."/>
            <person name="Salamov A."/>
            <person name="Lipzen A."/>
            <person name="Mereny Z."/>
            <person name="Hegedus B."/>
            <person name="Baldrian P."/>
            <person name="Stursova M."/>
            <person name="Weitz H."/>
            <person name="Taylor A."/>
            <person name="Grigoriev I.V."/>
            <person name="Nagy L.G."/>
            <person name="Martin F."/>
            <person name="Kauserud H."/>
        </authorList>
    </citation>
    <scope>NUCLEOTIDE SEQUENCE</scope>
    <source>
        <strain evidence="2">CBHHK067</strain>
    </source>
</reference>
<organism evidence="2 3">
    <name type="scientific">Mycena rosella</name>
    <name type="common">Pink bonnet</name>
    <name type="synonym">Agaricus rosellus</name>
    <dbReference type="NCBI Taxonomy" id="1033263"/>
    <lineage>
        <taxon>Eukaryota</taxon>
        <taxon>Fungi</taxon>
        <taxon>Dikarya</taxon>
        <taxon>Basidiomycota</taxon>
        <taxon>Agaricomycotina</taxon>
        <taxon>Agaricomycetes</taxon>
        <taxon>Agaricomycetidae</taxon>
        <taxon>Agaricales</taxon>
        <taxon>Marasmiineae</taxon>
        <taxon>Mycenaceae</taxon>
        <taxon>Mycena</taxon>
    </lineage>
</organism>
<dbReference type="AlphaFoldDB" id="A0AAD7CDP2"/>
<keyword evidence="3" id="KW-1185">Reference proteome</keyword>
<dbReference type="SUPFAM" id="SSF56112">
    <property type="entry name" value="Protein kinase-like (PK-like)"/>
    <property type="match status" value="1"/>
</dbReference>
<keyword evidence="2" id="KW-0418">Kinase</keyword>
<proteinExistence type="predicted"/>
<dbReference type="PANTHER" id="PTHR44167">
    <property type="entry name" value="OVARIAN-SPECIFIC SERINE/THREONINE-PROTEIN KINASE LOK-RELATED"/>
    <property type="match status" value="1"/>
</dbReference>
<protein>
    <submittedName>
        <fullName evidence="2">Kinase-like domain-containing protein</fullName>
    </submittedName>
</protein>
<feature type="domain" description="Protein kinase" evidence="1">
    <location>
        <begin position="127"/>
        <end position="291"/>
    </location>
</feature>
<dbReference type="GO" id="GO:0044773">
    <property type="term" value="P:mitotic DNA damage checkpoint signaling"/>
    <property type="evidence" value="ECO:0007669"/>
    <property type="project" value="TreeGrafter"/>
</dbReference>
<dbReference type="GO" id="GO:0005524">
    <property type="term" value="F:ATP binding"/>
    <property type="evidence" value="ECO:0007669"/>
    <property type="project" value="InterPro"/>
</dbReference>
<evidence type="ECO:0000313" key="3">
    <source>
        <dbReference type="Proteomes" id="UP001221757"/>
    </source>
</evidence>
<dbReference type="PROSITE" id="PS50011">
    <property type="entry name" value="PROTEIN_KINASE_DOM"/>
    <property type="match status" value="1"/>
</dbReference>
<evidence type="ECO:0000259" key="1">
    <source>
        <dbReference type="PROSITE" id="PS50011"/>
    </source>
</evidence>
<comment type="caution">
    <text evidence="2">The sequence shown here is derived from an EMBL/GenBank/DDBJ whole genome shotgun (WGS) entry which is preliminary data.</text>
</comment>
<evidence type="ECO:0000313" key="2">
    <source>
        <dbReference type="EMBL" id="KAJ7645784.1"/>
    </source>
</evidence>
<accession>A0AAD7CDP2</accession>
<dbReference type="InterPro" id="IPR008266">
    <property type="entry name" value="Tyr_kinase_AS"/>
</dbReference>
<dbReference type="InterPro" id="IPR000719">
    <property type="entry name" value="Prot_kinase_dom"/>
</dbReference>
<name>A0AAD7CDP2_MYCRO</name>